<dbReference type="InterPro" id="IPR002401">
    <property type="entry name" value="Cyt_P450_E_grp-I"/>
</dbReference>
<dbReference type="EMBL" id="LJIJ01005851">
    <property type="protein sequence ID" value="ODM87226.1"/>
    <property type="molecule type" value="Genomic_DNA"/>
</dbReference>
<keyword evidence="6" id="KW-0408">Iron</keyword>
<dbReference type="AlphaFoldDB" id="A0A1D2M2N9"/>
<dbReference type="OrthoDB" id="1470350at2759"/>
<keyword evidence="5" id="KW-0560">Oxidoreductase</keyword>
<dbReference type="SUPFAM" id="SSF48264">
    <property type="entry name" value="Cytochrome P450"/>
    <property type="match status" value="1"/>
</dbReference>
<evidence type="ECO:0000313" key="9">
    <source>
        <dbReference type="Proteomes" id="UP000094527"/>
    </source>
</evidence>
<dbReference type="InterPro" id="IPR050196">
    <property type="entry name" value="Cytochrome_P450_Monoox"/>
</dbReference>
<dbReference type="Pfam" id="PF00067">
    <property type="entry name" value="p450"/>
    <property type="match status" value="1"/>
</dbReference>
<evidence type="ECO:0000256" key="2">
    <source>
        <dbReference type="ARBA" id="ARBA00010617"/>
    </source>
</evidence>
<evidence type="ECO:0000256" key="6">
    <source>
        <dbReference type="ARBA" id="ARBA00023004"/>
    </source>
</evidence>
<evidence type="ECO:0000313" key="8">
    <source>
        <dbReference type="EMBL" id="ODM87226.1"/>
    </source>
</evidence>
<dbReference type="InterPro" id="IPR001128">
    <property type="entry name" value="Cyt_P450"/>
</dbReference>
<evidence type="ECO:0000256" key="1">
    <source>
        <dbReference type="ARBA" id="ARBA00001971"/>
    </source>
</evidence>
<dbReference type="GO" id="GO:0016705">
    <property type="term" value="F:oxidoreductase activity, acting on paired donors, with incorporation or reduction of molecular oxygen"/>
    <property type="evidence" value="ECO:0007669"/>
    <property type="project" value="InterPro"/>
</dbReference>
<gene>
    <name evidence="8" type="ORF">Ocin01_19457</name>
</gene>
<proteinExistence type="inferred from homology"/>
<dbReference type="GO" id="GO:0005506">
    <property type="term" value="F:iron ion binding"/>
    <property type="evidence" value="ECO:0007669"/>
    <property type="project" value="InterPro"/>
</dbReference>
<name>A0A1D2M2N9_ORCCI</name>
<reference evidence="8 9" key="1">
    <citation type="journal article" date="2016" name="Genome Biol. Evol.">
        <title>Gene Family Evolution Reflects Adaptation to Soil Environmental Stressors in the Genome of the Collembolan Orchesella cincta.</title>
        <authorList>
            <person name="Faddeeva-Vakhrusheva A."/>
            <person name="Derks M.F."/>
            <person name="Anvar S.Y."/>
            <person name="Agamennone V."/>
            <person name="Suring W."/>
            <person name="Smit S."/>
            <person name="van Straalen N.M."/>
            <person name="Roelofs D."/>
        </authorList>
    </citation>
    <scope>NUCLEOTIDE SEQUENCE [LARGE SCALE GENOMIC DNA]</scope>
    <source>
        <tissue evidence="8">Mixed pool</tissue>
    </source>
</reference>
<evidence type="ECO:0000256" key="3">
    <source>
        <dbReference type="ARBA" id="ARBA00022617"/>
    </source>
</evidence>
<dbReference type="GO" id="GO:0004497">
    <property type="term" value="F:monooxygenase activity"/>
    <property type="evidence" value="ECO:0007669"/>
    <property type="project" value="UniProtKB-KW"/>
</dbReference>
<dbReference type="PANTHER" id="PTHR24291">
    <property type="entry name" value="CYTOCHROME P450 FAMILY 4"/>
    <property type="match status" value="1"/>
</dbReference>
<comment type="similarity">
    <text evidence="2">Belongs to the cytochrome P450 family.</text>
</comment>
<dbReference type="GO" id="GO:0020037">
    <property type="term" value="F:heme binding"/>
    <property type="evidence" value="ECO:0007669"/>
    <property type="project" value="InterPro"/>
</dbReference>
<organism evidence="8 9">
    <name type="scientific">Orchesella cincta</name>
    <name type="common">Springtail</name>
    <name type="synonym">Podura cincta</name>
    <dbReference type="NCBI Taxonomy" id="48709"/>
    <lineage>
        <taxon>Eukaryota</taxon>
        <taxon>Metazoa</taxon>
        <taxon>Ecdysozoa</taxon>
        <taxon>Arthropoda</taxon>
        <taxon>Hexapoda</taxon>
        <taxon>Collembola</taxon>
        <taxon>Entomobryomorpha</taxon>
        <taxon>Entomobryoidea</taxon>
        <taxon>Orchesellidae</taxon>
        <taxon>Orchesellinae</taxon>
        <taxon>Orchesella</taxon>
    </lineage>
</organism>
<evidence type="ECO:0000256" key="7">
    <source>
        <dbReference type="ARBA" id="ARBA00023033"/>
    </source>
</evidence>
<evidence type="ECO:0000256" key="4">
    <source>
        <dbReference type="ARBA" id="ARBA00022723"/>
    </source>
</evidence>
<dbReference type="PANTHER" id="PTHR24291:SF50">
    <property type="entry name" value="BIFUNCTIONAL ALBAFLAVENONE MONOOXYGENASE_TERPENE SYNTHASE"/>
    <property type="match status" value="1"/>
</dbReference>
<comment type="caution">
    <text evidence="8">The sequence shown here is derived from an EMBL/GenBank/DDBJ whole genome shotgun (WGS) entry which is preliminary data.</text>
</comment>
<keyword evidence="4" id="KW-0479">Metal-binding</keyword>
<protein>
    <submittedName>
        <fullName evidence="8">Cytochrome P450 4c3</fullName>
    </submittedName>
</protein>
<keyword evidence="7" id="KW-0503">Monooxygenase</keyword>
<dbReference type="PRINTS" id="PR00463">
    <property type="entry name" value="EP450I"/>
</dbReference>
<keyword evidence="9" id="KW-1185">Reference proteome</keyword>
<sequence length="303" mass="34652">MGIARIGASIIQIPMLWNLHPASRKYNKFVQNFNLAIQRVIARYEEVSGFEEKISKDNENDDSNDSMLALMSNAGFSREVIADEIKTMLGAGYETTSTTVELLLVMLALYPKYQNECRQEVDAIFNNDIKCPSGKLTLETLSEMKHLERCLFETMRMYPAGPIVGRKLETALKINNELEIPVGTTVGIPIVLLHRCPKNFPEPDQFQPDRFLAENCIKRHPIRTCRFQRVLGVALVPEIRFLFLAMKLAIMEAKTLVAYILREFEVETSDKIEDVTHIPSITVQLERGYYFRFKKRMDVPAGV</sequence>
<dbReference type="InterPro" id="IPR036396">
    <property type="entry name" value="Cyt_P450_sf"/>
</dbReference>
<evidence type="ECO:0000256" key="5">
    <source>
        <dbReference type="ARBA" id="ARBA00023002"/>
    </source>
</evidence>
<dbReference type="STRING" id="48709.A0A1D2M2N9"/>
<dbReference type="Proteomes" id="UP000094527">
    <property type="component" value="Unassembled WGS sequence"/>
</dbReference>
<comment type="cofactor">
    <cofactor evidence="1">
        <name>heme</name>
        <dbReference type="ChEBI" id="CHEBI:30413"/>
    </cofactor>
</comment>
<dbReference type="Gene3D" id="1.10.630.10">
    <property type="entry name" value="Cytochrome P450"/>
    <property type="match status" value="1"/>
</dbReference>
<keyword evidence="3" id="KW-0349">Heme</keyword>
<accession>A0A1D2M2N9</accession>